<evidence type="ECO:0000313" key="2">
    <source>
        <dbReference type="Proteomes" id="UP000596252"/>
    </source>
</evidence>
<dbReference type="Proteomes" id="UP000596252">
    <property type="component" value="Chromosome"/>
</dbReference>
<protein>
    <submittedName>
        <fullName evidence="1">Uncharacterized protein</fullName>
    </submittedName>
</protein>
<dbReference type="EMBL" id="CP069213">
    <property type="protein sequence ID" value="QRH00594.1"/>
    <property type="molecule type" value="Genomic_DNA"/>
</dbReference>
<sequence>MNYGKCNEAERNRFLAEAKRVLAEHGRGIYENQDGSMTVYEVGRAGKTGVYSAERVANDLQLDMFFREGVRDVDA</sequence>
<accession>A0ABX7FZX9</accession>
<name>A0ABX7FZX9_9GAMM</name>
<reference evidence="1 2" key="1">
    <citation type="journal article" date="2012" name="Antonie Van Leeuwenhoek">
        <title>Shewanella litorisediminis sp. nov., a gammaproteobacterium isolated from a tidal flat sediment.</title>
        <authorList>
            <person name="Lee M.H."/>
            <person name="Yoon J.H."/>
        </authorList>
    </citation>
    <scope>NUCLEOTIDE SEQUENCE [LARGE SCALE GENOMIC DNA]</scope>
    <source>
        <strain evidence="1 2">SMK1-12</strain>
    </source>
</reference>
<evidence type="ECO:0000313" key="1">
    <source>
        <dbReference type="EMBL" id="QRH00594.1"/>
    </source>
</evidence>
<organism evidence="1 2">
    <name type="scientific">Shewanella litorisediminis</name>
    <dbReference type="NCBI Taxonomy" id="1173586"/>
    <lineage>
        <taxon>Bacteria</taxon>
        <taxon>Pseudomonadati</taxon>
        <taxon>Pseudomonadota</taxon>
        <taxon>Gammaproteobacteria</taxon>
        <taxon>Alteromonadales</taxon>
        <taxon>Shewanellaceae</taxon>
        <taxon>Shewanella</taxon>
    </lineage>
</organism>
<keyword evidence="2" id="KW-1185">Reference proteome</keyword>
<proteinExistence type="predicted"/>
<dbReference type="RefSeq" id="WP_203324309.1">
    <property type="nucleotide sequence ID" value="NZ_CP069213.1"/>
</dbReference>
<gene>
    <name evidence="1" type="ORF">JQC75_11965</name>
</gene>